<dbReference type="InterPro" id="IPR001680">
    <property type="entry name" value="WD40_rpt"/>
</dbReference>
<comment type="caution">
    <text evidence="2">The sequence shown here is derived from an EMBL/GenBank/DDBJ whole genome shotgun (WGS) entry which is preliminary data.</text>
</comment>
<keyword evidence="3" id="KW-1185">Reference proteome</keyword>
<organism evidence="2 3">
    <name type="scientific">Rhizopus stolonifer</name>
    <name type="common">Rhizopus nigricans</name>
    <dbReference type="NCBI Taxonomy" id="4846"/>
    <lineage>
        <taxon>Eukaryota</taxon>
        <taxon>Fungi</taxon>
        <taxon>Fungi incertae sedis</taxon>
        <taxon>Mucoromycota</taxon>
        <taxon>Mucoromycotina</taxon>
        <taxon>Mucoromycetes</taxon>
        <taxon>Mucorales</taxon>
        <taxon>Mucorineae</taxon>
        <taxon>Rhizopodaceae</taxon>
        <taxon>Rhizopus</taxon>
    </lineage>
</organism>
<dbReference type="SMART" id="SM00320">
    <property type="entry name" value="WD40"/>
    <property type="match status" value="1"/>
</dbReference>
<dbReference type="PROSITE" id="PS50294">
    <property type="entry name" value="WD_REPEATS_REGION"/>
    <property type="match status" value="1"/>
</dbReference>
<dbReference type="AlphaFoldDB" id="A0A367IZG5"/>
<dbReference type="EMBL" id="PJQM01004864">
    <property type="protein sequence ID" value="RCH83083.1"/>
    <property type="molecule type" value="Genomic_DNA"/>
</dbReference>
<dbReference type="OrthoDB" id="342131at2759"/>
<evidence type="ECO:0000256" key="1">
    <source>
        <dbReference type="PROSITE-ProRule" id="PRU00221"/>
    </source>
</evidence>
<evidence type="ECO:0000313" key="3">
    <source>
        <dbReference type="Proteomes" id="UP000253551"/>
    </source>
</evidence>
<dbReference type="Pfam" id="PF00400">
    <property type="entry name" value="WD40"/>
    <property type="match status" value="1"/>
</dbReference>
<sequence>IQIQKKTKMKTLQTIKEKPIQMSTYKPLQRKIWRTSANGTPTLMPLAAGNRILENHVQKGPDNLSLEYITFKRNTMATCADSYSRYPFYITGCEINNSNSPTTVLWQFDQEKEIASCYGYQEKATRNHLGFILIISVKNLQQEILMDRYVYSDLMLMHILISHTMDSTTMRAFLGHQSRIRSIAIDTNNKSLITGSTDGEMKIWDTSIYKLKQIIDVQPRNRFLAPSFNRIPKSAKKEFFVEADAVESPGLSLKRKLDVTIVIVRITFLNNIIRVSSDIFDSPTNIDSRQHSSSKL</sequence>
<dbReference type="SUPFAM" id="SSF50978">
    <property type="entry name" value="WD40 repeat-like"/>
    <property type="match status" value="1"/>
</dbReference>
<reference evidence="2 3" key="1">
    <citation type="journal article" date="2018" name="G3 (Bethesda)">
        <title>Phylogenetic and Phylogenomic Definition of Rhizopus Species.</title>
        <authorList>
            <person name="Gryganskyi A.P."/>
            <person name="Golan J."/>
            <person name="Dolatabadi S."/>
            <person name="Mondo S."/>
            <person name="Robb S."/>
            <person name="Idnurm A."/>
            <person name="Muszewska A."/>
            <person name="Steczkiewicz K."/>
            <person name="Masonjones S."/>
            <person name="Liao H.L."/>
            <person name="Gajdeczka M.T."/>
            <person name="Anike F."/>
            <person name="Vuek A."/>
            <person name="Anishchenko I.M."/>
            <person name="Voigt K."/>
            <person name="de Hoog G.S."/>
            <person name="Smith M.E."/>
            <person name="Heitman J."/>
            <person name="Vilgalys R."/>
            <person name="Stajich J.E."/>
        </authorList>
    </citation>
    <scope>NUCLEOTIDE SEQUENCE [LARGE SCALE GENOMIC DNA]</scope>
    <source>
        <strain evidence="2 3">LSU 92-RS-03</strain>
    </source>
</reference>
<gene>
    <name evidence="2" type="ORF">CU098_000715</name>
</gene>
<accession>A0A367IZG5</accession>
<dbReference type="STRING" id="4846.A0A367IZG5"/>
<dbReference type="Proteomes" id="UP000253551">
    <property type="component" value="Unassembled WGS sequence"/>
</dbReference>
<dbReference type="Gene3D" id="2.130.10.10">
    <property type="entry name" value="YVTN repeat-like/Quinoprotein amine dehydrogenase"/>
    <property type="match status" value="1"/>
</dbReference>
<protein>
    <submittedName>
        <fullName evidence="2">Uncharacterized protein</fullName>
    </submittedName>
</protein>
<dbReference type="PROSITE" id="PS50082">
    <property type="entry name" value="WD_REPEATS_2"/>
    <property type="match status" value="1"/>
</dbReference>
<evidence type="ECO:0000313" key="2">
    <source>
        <dbReference type="EMBL" id="RCH83083.1"/>
    </source>
</evidence>
<name>A0A367IZG5_RHIST</name>
<dbReference type="InterPro" id="IPR015943">
    <property type="entry name" value="WD40/YVTN_repeat-like_dom_sf"/>
</dbReference>
<keyword evidence="1" id="KW-0853">WD repeat</keyword>
<dbReference type="InterPro" id="IPR036322">
    <property type="entry name" value="WD40_repeat_dom_sf"/>
</dbReference>
<feature type="repeat" description="WD" evidence="1">
    <location>
        <begin position="173"/>
        <end position="205"/>
    </location>
</feature>
<feature type="non-terminal residue" evidence="2">
    <location>
        <position position="1"/>
    </location>
</feature>
<proteinExistence type="predicted"/>